<dbReference type="GO" id="GO:0071949">
    <property type="term" value="F:FAD binding"/>
    <property type="evidence" value="ECO:0007669"/>
    <property type="project" value="InterPro"/>
</dbReference>
<dbReference type="PANTHER" id="PTHR11748:SF83">
    <property type="entry name" value="DEHYDROGENASE (CYTOCHROME), PUTATIVE (AFU_ORTHOLOGUE AFUA_1G17520)-RELATED"/>
    <property type="match status" value="1"/>
</dbReference>
<evidence type="ECO:0000256" key="2">
    <source>
        <dbReference type="ARBA" id="ARBA00008000"/>
    </source>
</evidence>
<dbReference type="GO" id="GO:0004458">
    <property type="term" value="F:D-lactate dehydrogenase (cytochrome) activity"/>
    <property type="evidence" value="ECO:0007669"/>
    <property type="project" value="TreeGrafter"/>
</dbReference>
<dbReference type="GO" id="GO:0005739">
    <property type="term" value="C:mitochondrion"/>
    <property type="evidence" value="ECO:0007669"/>
    <property type="project" value="TreeGrafter"/>
</dbReference>
<reference evidence="7" key="1">
    <citation type="submission" date="2022-12" db="EMBL/GenBank/DDBJ databases">
        <authorList>
            <person name="Petersen C."/>
        </authorList>
    </citation>
    <scope>NUCLEOTIDE SEQUENCE</scope>
    <source>
        <strain evidence="7">IBT 21472</strain>
    </source>
</reference>
<dbReference type="Pfam" id="PF02913">
    <property type="entry name" value="FAD-oxidase_C"/>
    <property type="match status" value="1"/>
</dbReference>
<evidence type="ECO:0000313" key="8">
    <source>
        <dbReference type="Proteomes" id="UP001147746"/>
    </source>
</evidence>
<proteinExistence type="inferred from homology"/>
<comment type="caution">
    <text evidence="7">The sequence shown here is derived from an EMBL/GenBank/DDBJ whole genome shotgun (WGS) entry which is preliminary data.</text>
</comment>
<dbReference type="InterPro" id="IPR006094">
    <property type="entry name" value="Oxid_FAD_bind_N"/>
</dbReference>
<dbReference type="Gene3D" id="3.30.465.10">
    <property type="match status" value="1"/>
</dbReference>
<name>A0A9W9GSD4_9EURO</name>
<accession>A0A9W9GSD4</accession>
<dbReference type="Gene3D" id="3.30.70.2740">
    <property type="match status" value="1"/>
</dbReference>
<evidence type="ECO:0000256" key="1">
    <source>
        <dbReference type="ARBA" id="ARBA00001974"/>
    </source>
</evidence>
<dbReference type="InterPro" id="IPR004113">
    <property type="entry name" value="FAD-bd_oxidored_4_C"/>
</dbReference>
<dbReference type="AlphaFoldDB" id="A0A9W9GSD4"/>
<dbReference type="GO" id="GO:1903457">
    <property type="term" value="P:lactate catabolic process"/>
    <property type="evidence" value="ECO:0007669"/>
    <property type="project" value="TreeGrafter"/>
</dbReference>
<comment type="similarity">
    <text evidence="2">Belongs to the FAD-binding oxidoreductase/transferase type 4 family.</text>
</comment>
<dbReference type="InterPro" id="IPR016169">
    <property type="entry name" value="FAD-bd_PCMH_sub2"/>
</dbReference>
<reference evidence="7" key="2">
    <citation type="journal article" date="2023" name="IMA Fungus">
        <title>Comparative genomic study of the Penicillium genus elucidates a diverse pangenome and 15 lateral gene transfer events.</title>
        <authorList>
            <person name="Petersen C."/>
            <person name="Sorensen T."/>
            <person name="Nielsen M.R."/>
            <person name="Sondergaard T.E."/>
            <person name="Sorensen J.L."/>
            <person name="Fitzpatrick D.A."/>
            <person name="Frisvad J.C."/>
            <person name="Nielsen K.L."/>
        </authorList>
    </citation>
    <scope>NUCLEOTIDE SEQUENCE</scope>
    <source>
        <strain evidence="7">IBT 21472</strain>
    </source>
</reference>
<feature type="domain" description="FAD-binding PCMH-type" evidence="6">
    <location>
        <begin position="127"/>
        <end position="296"/>
    </location>
</feature>
<dbReference type="GO" id="GO:0008720">
    <property type="term" value="F:D-lactate dehydrogenase (NAD+) activity"/>
    <property type="evidence" value="ECO:0007669"/>
    <property type="project" value="TreeGrafter"/>
</dbReference>
<protein>
    <recommendedName>
        <fullName evidence="6">FAD-binding PCMH-type domain-containing protein</fullName>
    </recommendedName>
</protein>
<gene>
    <name evidence="7" type="ORF">N7476_000081</name>
</gene>
<evidence type="ECO:0000256" key="3">
    <source>
        <dbReference type="ARBA" id="ARBA00022630"/>
    </source>
</evidence>
<evidence type="ECO:0000259" key="6">
    <source>
        <dbReference type="PROSITE" id="PS51387"/>
    </source>
</evidence>
<dbReference type="PROSITE" id="PS51387">
    <property type="entry name" value="FAD_PCMH"/>
    <property type="match status" value="1"/>
</dbReference>
<sequence length="536" mass="58341">MLRVVPSPFRCRHLWQRLRRHGFDSQSFQVRASVMRMSTVSGARTSPKTANSSPGILGGLTLAAFGAGLGISLFWPRSEKLVIHYASRQGMLKAAREIESILGDEAVSYDDDDIETHALSDWSSVNSAGRAVAVVYVKSTDEVAKAVSILPYGAGSSIEGNFSSPYGGLVIDVTYMDKIIAFHPEDMDIVVQPGVNWVDLNRKIKDENLFLPLDPSPTATIGGMIGTNCSGTNAFRYGTMKDWVINVTVVLADGRIIKTRRRPRKTSAGYNLTSLFVGAEGTLGIVTEATLKLAVVPTETSVAVFSFPNISAAASATSKLIRSGIQLAAMELMDDTQMGIVSKHGSEDVRNMHWEETPALFLKFSGHSKESVKADISRTKDIIATCSPSRYVFAKTKDEEVKFWAARKEALWTMTSIKPEGYSIWSTDVAVPISRLADIIEISKQEGAELGVFTSIAGHVGDGNFHEALIYDPKNETHLAAVKQAVHNMITRALQMEGTVSGEHAIGMGKIECLIDELGLVTMQLMKQLKHAVDPM</sequence>
<dbReference type="PANTHER" id="PTHR11748">
    <property type="entry name" value="D-LACTATE DEHYDROGENASE"/>
    <property type="match status" value="1"/>
</dbReference>
<dbReference type="SUPFAM" id="SSF56176">
    <property type="entry name" value="FAD-binding/transporter-associated domain-like"/>
    <property type="match status" value="1"/>
</dbReference>
<dbReference type="EMBL" id="JAPZBO010000001">
    <property type="protein sequence ID" value="KAJ5330298.1"/>
    <property type="molecule type" value="Genomic_DNA"/>
</dbReference>
<dbReference type="FunFam" id="3.30.70.2740:FF:000001">
    <property type="entry name" value="D-lactate dehydrogenase mitochondrial"/>
    <property type="match status" value="1"/>
</dbReference>
<keyword evidence="3" id="KW-0285">Flavoprotein</keyword>
<evidence type="ECO:0000256" key="4">
    <source>
        <dbReference type="ARBA" id="ARBA00022827"/>
    </source>
</evidence>
<dbReference type="SUPFAM" id="SSF55103">
    <property type="entry name" value="FAD-linked oxidases, C-terminal domain"/>
    <property type="match status" value="1"/>
</dbReference>
<dbReference type="Pfam" id="PF01565">
    <property type="entry name" value="FAD_binding_4"/>
    <property type="match status" value="1"/>
</dbReference>
<evidence type="ECO:0000256" key="5">
    <source>
        <dbReference type="ARBA" id="ARBA00023002"/>
    </source>
</evidence>
<keyword evidence="5" id="KW-0560">Oxidoreductase</keyword>
<dbReference type="FunFam" id="3.30.465.10:FF:000014">
    <property type="entry name" value="D-lactate dehydrogenase (Cytochrome), putative"/>
    <property type="match status" value="1"/>
</dbReference>
<dbReference type="InterPro" id="IPR036318">
    <property type="entry name" value="FAD-bd_PCMH-like_sf"/>
</dbReference>
<evidence type="ECO:0000313" key="7">
    <source>
        <dbReference type="EMBL" id="KAJ5330298.1"/>
    </source>
</evidence>
<organism evidence="7 8">
    <name type="scientific">Penicillium atrosanguineum</name>
    <dbReference type="NCBI Taxonomy" id="1132637"/>
    <lineage>
        <taxon>Eukaryota</taxon>
        <taxon>Fungi</taxon>
        <taxon>Dikarya</taxon>
        <taxon>Ascomycota</taxon>
        <taxon>Pezizomycotina</taxon>
        <taxon>Eurotiomycetes</taxon>
        <taxon>Eurotiomycetidae</taxon>
        <taxon>Eurotiales</taxon>
        <taxon>Aspergillaceae</taxon>
        <taxon>Penicillium</taxon>
    </lineage>
</organism>
<keyword evidence="4" id="KW-0274">FAD</keyword>
<keyword evidence="8" id="KW-1185">Reference proteome</keyword>
<comment type="cofactor">
    <cofactor evidence="1">
        <name>FAD</name>
        <dbReference type="ChEBI" id="CHEBI:57692"/>
    </cofactor>
</comment>
<dbReference type="Proteomes" id="UP001147746">
    <property type="component" value="Unassembled WGS sequence"/>
</dbReference>
<dbReference type="InterPro" id="IPR016164">
    <property type="entry name" value="FAD-linked_Oxase-like_C"/>
</dbReference>
<dbReference type="InterPro" id="IPR016166">
    <property type="entry name" value="FAD-bd_PCMH"/>
</dbReference>